<accession>A0A9Q5N990</accession>
<dbReference type="SUPFAM" id="SSF49899">
    <property type="entry name" value="Concanavalin A-like lectins/glucanases"/>
    <property type="match status" value="1"/>
</dbReference>
<dbReference type="InterPro" id="IPR013319">
    <property type="entry name" value="GH11/12"/>
</dbReference>
<keyword evidence="5" id="KW-1185">Reference proteome</keyword>
<keyword evidence="2" id="KW-0624">Polysaccharide degradation</keyword>
<dbReference type="PANTHER" id="PTHR34002">
    <property type="entry name" value="BLR1656 PROTEIN"/>
    <property type="match status" value="1"/>
</dbReference>
<name>A0A9Q5N990_SANBA</name>
<comment type="similarity">
    <text evidence="1 2">Belongs to the glycosyl hydrolase 12 (cellulase H) family.</text>
</comment>
<feature type="signal peptide" evidence="3">
    <location>
        <begin position="1"/>
        <end position="17"/>
    </location>
</feature>
<feature type="chain" id="PRO_5040126285" evidence="3">
    <location>
        <begin position="18"/>
        <end position="177"/>
    </location>
</feature>
<evidence type="ECO:0000256" key="2">
    <source>
        <dbReference type="RuleBase" id="RU361163"/>
    </source>
</evidence>
<gene>
    <name evidence="4" type="ORF">A7U60_g7800</name>
</gene>
<evidence type="ECO:0000256" key="3">
    <source>
        <dbReference type="SAM" id="SignalP"/>
    </source>
</evidence>
<keyword evidence="2" id="KW-0378">Hydrolase</keyword>
<keyword evidence="3" id="KW-0732">Signal</keyword>
<dbReference type="PANTHER" id="PTHR34002:SF9">
    <property type="entry name" value="XYLOGLUCAN-SPECIFIC ENDO-BETA-1,4-GLUCANASE A"/>
    <property type="match status" value="1"/>
</dbReference>
<dbReference type="AlphaFoldDB" id="A0A9Q5N990"/>
<evidence type="ECO:0000313" key="4">
    <source>
        <dbReference type="EMBL" id="OCB85174.1"/>
    </source>
</evidence>
<evidence type="ECO:0000256" key="1">
    <source>
        <dbReference type="ARBA" id="ARBA00005519"/>
    </source>
</evidence>
<dbReference type="Gene3D" id="2.60.120.180">
    <property type="match status" value="1"/>
</dbReference>
<reference evidence="4" key="1">
    <citation type="submission" date="2016-06" db="EMBL/GenBank/DDBJ databases">
        <title>Draft Genome sequence of the fungus Inonotus baumii.</title>
        <authorList>
            <person name="Zhu H."/>
            <person name="Lin W."/>
        </authorList>
    </citation>
    <scope>NUCLEOTIDE SEQUENCE</scope>
    <source>
        <strain evidence="4">821</strain>
    </source>
</reference>
<dbReference type="EMBL" id="LNZH02000211">
    <property type="protein sequence ID" value="OCB85174.1"/>
    <property type="molecule type" value="Genomic_DNA"/>
</dbReference>
<dbReference type="GO" id="GO:0000272">
    <property type="term" value="P:polysaccharide catabolic process"/>
    <property type="evidence" value="ECO:0007669"/>
    <property type="project" value="UniProtKB-KW"/>
</dbReference>
<evidence type="ECO:0000313" key="5">
    <source>
        <dbReference type="Proteomes" id="UP000757232"/>
    </source>
</evidence>
<protein>
    <submittedName>
        <fullName evidence="4">Uncharacterized protein</fullName>
    </submittedName>
</protein>
<dbReference type="Pfam" id="PF01670">
    <property type="entry name" value="Glyco_hydro_12"/>
    <property type="match status" value="1"/>
</dbReference>
<organism evidence="4 5">
    <name type="scientific">Sanghuangporus baumii</name>
    <name type="common">Phellinus baumii</name>
    <dbReference type="NCBI Taxonomy" id="108892"/>
    <lineage>
        <taxon>Eukaryota</taxon>
        <taxon>Fungi</taxon>
        <taxon>Dikarya</taxon>
        <taxon>Basidiomycota</taxon>
        <taxon>Agaricomycotina</taxon>
        <taxon>Agaricomycetes</taxon>
        <taxon>Hymenochaetales</taxon>
        <taxon>Hymenochaetaceae</taxon>
        <taxon>Sanghuangporus</taxon>
    </lineage>
</organism>
<dbReference type="InterPro" id="IPR013320">
    <property type="entry name" value="ConA-like_dom_sf"/>
</dbReference>
<sequence>MLYITLAVTASSAFVTASPSVGKRQLDTSVLCGQFDSSIKGPYTLLLDQFGSSGATSGSQCAQVTALSGRGLRRRGYDLFTSTSPDGDNINEIMVWLANINAGPISDVFNAQRKAVPAVTNIGLEGDSWNLFIGSNGANNVFSFLPTSGTIQSFSADINSFLKFLIANEGLPDTQFL</sequence>
<comment type="caution">
    <text evidence="4">The sequence shown here is derived from an EMBL/GenBank/DDBJ whole genome shotgun (WGS) entry which is preliminary data.</text>
</comment>
<proteinExistence type="inferred from homology"/>
<dbReference type="Proteomes" id="UP000757232">
    <property type="component" value="Unassembled WGS sequence"/>
</dbReference>
<dbReference type="InterPro" id="IPR002594">
    <property type="entry name" value="GH12"/>
</dbReference>
<dbReference type="OrthoDB" id="95118at2759"/>
<keyword evidence="2" id="KW-0119">Carbohydrate metabolism</keyword>
<dbReference type="GO" id="GO:0008810">
    <property type="term" value="F:cellulase activity"/>
    <property type="evidence" value="ECO:0007669"/>
    <property type="project" value="InterPro"/>
</dbReference>
<keyword evidence="2" id="KW-0326">Glycosidase</keyword>